<sequence length="127" mass="13804">MDDLNETGFIAHWPGGAEATNSDAFDEDVLEAGVPALVEFWAARCSACRRLAPELEALAREQQGLVRVFTLNVDEELPAAVRFEVLAIPALLLFVGGQEVARWVGTVSVAEVRSQLKTLSQLSVRPL</sequence>
<dbReference type="GO" id="GO:0015035">
    <property type="term" value="F:protein-disulfide reductase activity"/>
    <property type="evidence" value="ECO:0007669"/>
    <property type="project" value="TreeGrafter"/>
</dbReference>
<evidence type="ECO:0000256" key="1">
    <source>
        <dbReference type="ARBA" id="ARBA00008987"/>
    </source>
</evidence>
<dbReference type="Gene3D" id="3.40.30.10">
    <property type="entry name" value="Glutaredoxin"/>
    <property type="match status" value="1"/>
</dbReference>
<dbReference type="InterPro" id="IPR013766">
    <property type="entry name" value="Thioredoxin_domain"/>
</dbReference>
<comment type="similarity">
    <text evidence="1">Belongs to the thioredoxin family.</text>
</comment>
<gene>
    <name evidence="4" type="ORF">HNQ39_000914</name>
</gene>
<name>A0A7W9SM36_ARMRO</name>
<accession>A0A7W9SM36</accession>
<dbReference type="AlphaFoldDB" id="A0A7W9SM36"/>
<evidence type="ECO:0000313" key="4">
    <source>
        <dbReference type="EMBL" id="MBB6049152.1"/>
    </source>
</evidence>
<feature type="domain" description="Thioredoxin" evidence="3">
    <location>
        <begin position="13"/>
        <end position="121"/>
    </location>
</feature>
<keyword evidence="5" id="KW-1185">Reference proteome</keyword>
<protein>
    <submittedName>
        <fullName evidence="4">Thioredoxin</fullName>
    </submittedName>
</protein>
<dbReference type="PROSITE" id="PS51352">
    <property type="entry name" value="THIOREDOXIN_2"/>
    <property type="match status" value="1"/>
</dbReference>
<reference evidence="4 5" key="1">
    <citation type="submission" date="2020-08" db="EMBL/GenBank/DDBJ databases">
        <title>Genomic Encyclopedia of Type Strains, Phase IV (KMG-IV): sequencing the most valuable type-strain genomes for metagenomic binning, comparative biology and taxonomic classification.</title>
        <authorList>
            <person name="Goeker M."/>
        </authorList>
    </citation>
    <scope>NUCLEOTIDE SEQUENCE [LARGE SCALE GENOMIC DNA]</scope>
    <source>
        <strain evidence="4 5">DSM 23562</strain>
    </source>
</reference>
<dbReference type="RefSeq" id="WP_184192769.1">
    <property type="nucleotide sequence ID" value="NZ_JACHGW010000001.1"/>
</dbReference>
<proteinExistence type="inferred from homology"/>
<dbReference type="Pfam" id="PF00085">
    <property type="entry name" value="Thioredoxin"/>
    <property type="match status" value="1"/>
</dbReference>
<evidence type="ECO:0000313" key="5">
    <source>
        <dbReference type="Proteomes" id="UP000520814"/>
    </source>
</evidence>
<dbReference type="PANTHER" id="PTHR45663">
    <property type="entry name" value="GEO12009P1"/>
    <property type="match status" value="1"/>
</dbReference>
<keyword evidence="2" id="KW-0676">Redox-active center</keyword>
<evidence type="ECO:0000259" key="3">
    <source>
        <dbReference type="PROSITE" id="PS51352"/>
    </source>
</evidence>
<evidence type="ECO:0000256" key="2">
    <source>
        <dbReference type="ARBA" id="ARBA00023284"/>
    </source>
</evidence>
<dbReference type="InterPro" id="IPR036249">
    <property type="entry name" value="Thioredoxin-like_sf"/>
</dbReference>
<dbReference type="Proteomes" id="UP000520814">
    <property type="component" value="Unassembled WGS sequence"/>
</dbReference>
<dbReference type="PANTHER" id="PTHR45663:SF11">
    <property type="entry name" value="GEO12009P1"/>
    <property type="match status" value="1"/>
</dbReference>
<dbReference type="GO" id="GO:0045454">
    <property type="term" value="P:cell redox homeostasis"/>
    <property type="evidence" value="ECO:0007669"/>
    <property type="project" value="TreeGrafter"/>
</dbReference>
<dbReference type="SUPFAM" id="SSF52833">
    <property type="entry name" value="Thioredoxin-like"/>
    <property type="match status" value="1"/>
</dbReference>
<dbReference type="GO" id="GO:0005829">
    <property type="term" value="C:cytosol"/>
    <property type="evidence" value="ECO:0007669"/>
    <property type="project" value="TreeGrafter"/>
</dbReference>
<dbReference type="EMBL" id="JACHGW010000001">
    <property type="protein sequence ID" value="MBB6049152.1"/>
    <property type="molecule type" value="Genomic_DNA"/>
</dbReference>
<dbReference type="CDD" id="cd02947">
    <property type="entry name" value="TRX_family"/>
    <property type="match status" value="1"/>
</dbReference>
<organism evidence="4 5">
    <name type="scientific">Armatimonas rosea</name>
    <dbReference type="NCBI Taxonomy" id="685828"/>
    <lineage>
        <taxon>Bacteria</taxon>
        <taxon>Bacillati</taxon>
        <taxon>Armatimonadota</taxon>
        <taxon>Armatimonadia</taxon>
        <taxon>Armatimonadales</taxon>
        <taxon>Armatimonadaceae</taxon>
        <taxon>Armatimonas</taxon>
    </lineage>
</organism>
<comment type="caution">
    <text evidence="4">The sequence shown here is derived from an EMBL/GenBank/DDBJ whole genome shotgun (WGS) entry which is preliminary data.</text>
</comment>